<sequence length="297" mass="33257">MKKISTLLAIVIMAAVFSAGCGNDNKDTIVISGKKWTEQYILPEILSQYIQAKTDYKVKVKEGLGEVSILTPALDKGDIDMYVEYTGTGLEAVLKDKAKPGESSEDVLKKVREGYKKKYKVDWLEPLGFENTYTLAYKKDSGIDAKTFSDLVPDSSSMTFGAPHQFYERADGYDAMAKAYGFKFKDQKSFDPNVMYDAVKNGDVDVIPAFTTDGRIQRYDLATTKDDLGFFPKYDAVPIVREDVLKKFPKLKDVVNQLAGKISEAEMSEMNAKVDIDHQDPKKVAKDFLIKKGLIKK</sequence>
<keyword evidence="4" id="KW-1185">Reference proteome</keyword>
<organism evidence="3 4">
    <name type="scientific">Falsibacillus pallidus</name>
    <dbReference type="NCBI Taxonomy" id="493781"/>
    <lineage>
        <taxon>Bacteria</taxon>
        <taxon>Bacillati</taxon>
        <taxon>Bacillota</taxon>
        <taxon>Bacilli</taxon>
        <taxon>Bacillales</taxon>
        <taxon>Bacillaceae</taxon>
        <taxon>Falsibacillus</taxon>
    </lineage>
</organism>
<dbReference type="CDD" id="cd13528">
    <property type="entry name" value="PBP2_osmoprotectants"/>
    <property type="match status" value="1"/>
</dbReference>
<dbReference type="SUPFAM" id="SSF53850">
    <property type="entry name" value="Periplasmic binding protein-like II"/>
    <property type="match status" value="1"/>
</dbReference>
<evidence type="ECO:0000313" key="3">
    <source>
        <dbReference type="EMBL" id="RDI45851.1"/>
    </source>
</evidence>
<dbReference type="Gene3D" id="3.40.190.10">
    <property type="entry name" value="Periplasmic binding protein-like II"/>
    <property type="match status" value="1"/>
</dbReference>
<dbReference type="Pfam" id="PF04069">
    <property type="entry name" value="OpuAC"/>
    <property type="match status" value="1"/>
</dbReference>
<dbReference type="PROSITE" id="PS51257">
    <property type="entry name" value="PROKAR_LIPOPROTEIN"/>
    <property type="match status" value="1"/>
</dbReference>
<protein>
    <submittedName>
        <fullName evidence="3">Osmoprotectant transport system substrate-binding protein</fullName>
    </submittedName>
</protein>
<dbReference type="EMBL" id="QQAY01000002">
    <property type="protein sequence ID" value="RDI45851.1"/>
    <property type="molecule type" value="Genomic_DNA"/>
</dbReference>
<reference evidence="3 4" key="1">
    <citation type="submission" date="2018-07" db="EMBL/GenBank/DDBJ databases">
        <title>Genomic Encyclopedia of Type Strains, Phase IV (KMG-IV): sequencing the most valuable type-strain genomes for metagenomic binning, comparative biology and taxonomic classification.</title>
        <authorList>
            <person name="Goeker M."/>
        </authorList>
    </citation>
    <scope>NUCLEOTIDE SEQUENCE [LARGE SCALE GENOMIC DNA]</scope>
    <source>
        <strain evidence="3 4">DSM 25281</strain>
    </source>
</reference>
<evidence type="ECO:0000313" key="4">
    <source>
        <dbReference type="Proteomes" id="UP000255326"/>
    </source>
</evidence>
<dbReference type="Gene3D" id="3.40.190.120">
    <property type="entry name" value="Osmoprotection protein (prox), domain 2"/>
    <property type="match status" value="1"/>
</dbReference>
<feature type="domain" description="ABC-type glycine betaine transport system substrate-binding" evidence="2">
    <location>
        <begin position="27"/>
        <end position="290"/>
    </location>
</feature>
<evidence type="ECO:0000259" key="2">
    <source>
        <dbReference type="Pfam" id="PF04069"/>
    </source>
</evidence>
<dbReference type="AlphaFoldDB" id="A0A370GQS6"/>
<dbReference type="RefSeq" id="WP_342768308.1">
    <property type="nucleotide sequence ID" value="NZ_QQAY01000002.1"/>
</dbReference>
<gene>
    <name evidence="3" type="ORF">DFR59_102486</name>
</gene>
<proteinExistence type="predicted"/>
<dbReference type="GO" id="GO:0043190">
    <property type="term" value="C:ATP-binding cassette (ABC) transporter complex"/>
    <property type="evidence" value="ECO:0007669"/>
    <property type="project" value="InterPro"/>
</dbReference>
<dbReference type="GO" id="GO:0022857">
    <property type="term" value="F:transmembrane transporter activity"/>
    <property type="evidence" value="ECO:0007669"/>
    <property type="project" value="InterPro"/>
</dbReference>
<accession>A0A370GQS6</accession>
<feature type="signal peptide" evidence="1">
    <location>
        <begin position="1"/>
        <end position="18"/>
    </location>
</feature>
<name>A0A370GQS6_9BACI</name>
<feature type="chain" id="PRO_5038456469" evidence="1">
    <location>
        <begin position="19"/>
        <end position="297"/>
    </location>
</feature>
<comment type="caution">
    <text evidence="3">The sequence shown here is derived from an EMBL/GenBank/DDBJ whole genome shotgun (WGS) entry which is preliminary data.</text>
</comment>
<evidence type="ECO:0000256" key="1">
    <source>
        <dbReference type="SAM" id="SignalP"/>
    </source>
</evidence>
<dbReference type="Proteomes" id="UP000255326">
    <property type="component" value="Unassembled WGS sequence"/>
</dbReference>
<dbReference type="InterPro" id="IPR007210">
    <property type="entry name" value="ABC_Gly_betaine_transp_sub-bd"/>
</dbReference>
<keyword evidence="1" id="KW-0732">Signal</keyword>